<dbReference type="GO" id="GO:0032040">
    <property type="term" value="C:small-subunit processome"/>
    <property type="evidence" value="ECO:0007669"/>
    <property type="project" value="InterPro"/>
</dbReference>
<organism evidence="8 9">
    <name type="scientific">Catenaria anguillulae PL171</name>
    <dbReference type="NCBI Taxonomy" id="765915"/>
    <lineage>
        <taxon>Eukaryota</taxon>
        <taxon>Fungi</taxon>
        <taxon>Fungi incertae sedis</taxon>
        <taxon>Blastocladiomycota</taxon>
        <taxon>Blastocladiomycetes</taxon>
        <taxon>Blastocladiales</taxon>
        <taxon>Catenariaceae</taxon>
        <taxon>Catenaria</taxon>
    </lineage>
</organism>
<feature type="repeat" description="WD" evidence="5">
    <location>
        <begin position="112"/>
        <end position="145"/>
    </location>
</feature>
<feature type="repeat" description="WD" evidence="5">
    <location>
        <begin position="370"/>
        <end position="404"/>
    </location>
</feature>
<dbReference type="InterPro" id="IPR036322">
    <property type="entry name" value="WD40_repeat_dom_sf"/>
</dbReference>
<dbReference type="SMART" id="SM00320">
    <property type="entry name" value="WD40"/>
    <property type="match status" value="11"/>
</dbReference>
<keyword evidence="3" id="KW-0677">Repeat</keyword>
<evidence type="ECO:0000256" key="2">
    <source>
        <dbReference type="ARBA" id="ARBA00022574"/>
    </source>
</evidence>
<feature type="repeat" description="WD" evidence="5">
    <location>
        <begin position="566"/>
        <end position="607"/>
    </location>
</feature>
<evidence type="ECO:0000313" key="8">
    <source>
        <dbReference type="EMBL" id="ORZ39314.1"/>
    </source>
</evidence>
<dbReference type="PRINTS" id="PR00320">
    <property type="entry name" value="GPROTEINBRPT"/>
</dbReference>
<dbReference type="GO" id="GO:0000472">
    <property type="term" value="P:endonucleolytic cleavage to generate mature 5'-end of SSU-rRNA from (SSU-rRNA, 5.8S rRNA, LSU-rRNA)"/>
    <property type="evidence" value="ECO:0007669"/>
    <property type="project" value="TreeGrafter"/>
</dbReference>
<dbReference type="InterPro" id="IPR015943">
    <property type="entry name" value="WD40/YVTN_repeat-like_dom_sf"/>
</dbReference>
<evidence type="ECO:0000256" key="1">
    <source>
        <dbReference type="ARBA" id="ARBA00004604"/>
    </source>
</evidence>
<dbReference type="InterPro" id="IPR019775">
    <property type="entry name" value="WD40_repeat_CS"/>
</dbReference>
<sequence length="850" mass="91582">MADPSANGSNSATAVIKPRLKESFKKSRTFGPVFTGGAIAVSPDASTLYSTIEEDVVVLDVASGEQRRRISPNADTITALAIQPDTKSLIVATRALQLIALDPVTGTTQRSWKGHEAPVLVMDIESTSTLVATGSADSTVKVWDIAGAFCTHNFKGHSGVVSSIKFHKLTLVSGGEDGAIRVWDLHKRACVAVLKNHVSVVRGLTFLGDDGRTLVSAGRDKVICVWDVPSRKTTRVIPIYDALEAVQPAGQDRPNHVVCAGEKGQLHLVDTSKNADRPERSTPLASAGHSITHLLGASPEAGTVVAVTSDHNIAFLDTDNDFAKSKQLVGFNDEVIDVTFTGPDSKYLAVATNSNEIKLFNTETHDAELFTGHDGVVFCLAGSKDGHWLASGSKDKTARLWQVSIDDEGRPALHARASLVGHTESVGAIALSRKGGNFAVTGSQDRTIKLWDLKAVMSTVSDDAGEDAEPAAMVTVRAKFTVKAHDKDINSVAVAPNDRIFATASQDKSAKVWSTENGKLVGELRGHRRGLWRCAFSPVDQVLATSAGDKTIKLWNLKDFTCLRTFEGHTHSVLNVMFVSFGTQLLSSGSDGLVKLWTIKTNECVATLDAHEDRVWALASRGVDDGVVVSGGADSVIQVWEDSTVEEQEKRLKAEQDLIVKEQDLSNYLLKKDYKNAILLALSLNKPYRILKIVEEVMRHRQDATSISGSAAIDSALGSLPLPQVEKLLTFARDWNTHAKSSAVAHVVFRVLLEHHPLDALLTLAEIKPLADAVIAYTERHVNRLDEWVTQSYLLDYTIHAMDGMSIGGNGAPGWADLDADVDGDVGMADGRVEDEDGAVVKGGKRKRSD</sequence>
<dbReference type="OrthoDB" id="5414888at2759"/>
<accession>A0A1Y2HZC9</accession>
<dbReference type="CDD" id="cd00200">
    <property type="entry name" value="WD40"/>
    <property type="match status" value="1"/>
</dbReference>
<evidence type="ECO:0000256" key="4">
    <source>
        <dbReference type="ARBA" id="ARBA00023242"/>
    </source>
</evidence>
<dbReference type="STRING" id="765915.A0A1Y2HZC9"/>
<keyword evidence="9" id="KW-1185">Reference proteome</keyword>
<dbReference type="Proteomes" id="UP000193411">
    <property type="component" value="Unassembled WGS sequence"/>
</dbReference>
<evidence type="ECO:0000256" key="3">
    <source>
        <dbReference type="ARBA" id="ARBA00022737"/>
    </source>
</evidence>
<dbReference type="Pfam" id="PF00400">
    <property type="entry name" value="WD40"/>
    <property type="match status" value="9"/>
</dbReference>
<dbReference type="PANTHER" id="PTHR19854">
    <property type="entry name" value="TRANSDUCIN BETA-LIKE 3"/>
    <property type="match status" value="1"/>
</dbReference>
<dbReference type="GO" id="GO:0030686">
    <property type="term" value="C:90S preribosome"/>
    <property type="evidence" value="ECO:0007669"/>
    <property type="project" value="TreeGrafter"/>
</dbReference>
<feature type="repeat" description="WD" evidence="5">
    <location>
        <begin position="154"/>
        <end position="193"/>
    </location>
</feature>
<reference evidence="8 9" key="1">
    <citation type="submission" date="2016-07" db="EMBL/GenBank/DDBJ databases">
        <title>Pervasive Adenine N6-methylation of Active Genes in Fungi.</title>
        <authorList>
            <consortium name="DOE Joint Genome Institute"/>
            <person name="Mondo S.J."/>
            <person name="Dannebaum R.O."/>
            <person name="Kuo R.C."/>
            <person name="Labutti K."/>
            <person name="Haridas S."/>
            <person name="Kuo A."/>
            <person name="Salamov A."/>
            <person name="Ahrendt S.R."/>
            <person name="Lipzen A."/>
            <person name="Sullivan W."/>
            <person name="Andreopoulos W.B."/>
            <person name="Clum A."/>
            <person name="Lindquist E."/>
            <person name="Daum C."/>
            <person name="Ramamoorthy G.K."/>
            <person name="Gryganskyi A."/>
            <person name="Culley D."/>
            <person name="Magnuson J.K."/>
            <person name="James T.Y."/>
            <person name="O'Malley M.A."/>
            <person name="Stajich J.E."/>
            <person name="Spatafora J.W."/>
            <person name="Visel A."/>
            <person name="Grigoriev I.V."/>
        </authorList>
    </citation>
    <scope>NUCLEOTIDE SEQUENCE [LARGE SCALE GENOMIC DNA]</scope>
    <source>
        <strain evidence="8 9">PL171</strain>
    </source>
</reference>
<dbReference type="PROSITE" id="PS00678">
    <property type="entry name" value="WD_REPEATS_1"/>
    <property type="match status" value="5"/>
</dbReference>
<dbReference type="InterPro" id="IPR011047">
    <property type="entry name" value="Quinoprotein_ADH-like_sf"/>
</dbReference>
<dbReference type="EMBL" id="MCFL01000005">
    <property type="protein sequence ID" value="ORZ39314.1"/>
    <property type="molecule type" value="Genomic_DNA"/>
</dbReference>
<evidence type="ECO:0000259" key="7">
    <source>
        <dbReference type="Pfam" id="PF08625"/>
    </source>
</evidence>
<dbReference type="InterPro" id="IPR013934">
    <property type="entry name" value="Utp13_C"/>
</dbReference>
<dbReference type="GO" id="GO:0034511">
    <property type="term" value="F:U3 snoRNA binding"/>
    <property type="evidence" value="ECO:0007669"/>
    <property type="project" value="TreeGrafter"/>
</dbReference>
<dbReference type="GO" id="GO:0000480">
    <property type="term" value="P:endonucleolytic cleavage in 5'-ETS of tricistronic rRNA transcript (SSU-rRNA, 5.8S rRNA, LSU-rRNA)"/>
    <property type="evidence" value="ECO:0007669"/>
    <property type="project" value="TreeGrafter"/>
</dbReference>
<evidence type="ECO:0000256" key="5">
    <source>
        <dbReference type="PROSITE-ProRule" id="PRU00221"/>
    </source>
</evidence>
<feature type="repeat" description="WD" evidence="5">
    <location>
        <begin position="419"/>
        <end position="461"/>
    </location>
</feature>
<dbReference type="PROSITE" id="PS50082">
    <property type="entry name" value="WD_REPEATS_2"/>
    <property type="match status" value="9"/>
</dbReference>
<dbReference type="InterPro" id="IPR001680">
    <property type="entry name" value="WD40_rpt"/>
</dbReference>
<protein>
    <submittedName>
        <fullName evidence="8">Quinon protein alcohol dehydrogenase-like superfamily</fullName>
    </submittedName>
</protein>
<keyword evidence="4" id="KW-0539">Nucleus</keyword>
<name>A0A1Y2HZC9_9FUNG</name>
<evidence type="ECO:0000256" key="6">
    <source>
        <dbReference type="SAM" id="MobiDB-lite"/>
    </source>
</evidence>
<keyword evidence="2 5" id="KW-0853">WD repeat</keyword>
<comment type="caution">
    <text evidence="8">The sequence shown here is derived from an EMBL/GenBank/DDBJ whole genome shotgun (WGS) entry which is preliminary data.</text>
</comment>
<dbReference type="SUPFAM" id="SSF50998">
    <property type="entry name" value="Quinoprotein alcohol dehydrogenase-like"/>
    <property type="match status" value="1"/>
</dbReference>
<proteinExistence type="predicted"/>
<feature type="repeat" description="WD" evidence="5">
    <location>
        <begin position="524"/>
        <end position="565"/>
    </location>
</feature>
<dbReference type="InterPro" id="IPR020472">
    <property type="entry name" value="WD40_PAC1"/>
</dbReference>
<feature type="domain" description="U3 small nucleolar RNA-associated protein 13 C-terminal" evidence="7">
    <location>
        <begin position="662"/>
        <end position="802"/>
    </location>
</feature>
<dbReference type="Gene3D" id="2.130.10.10">
    <property type="entry name" value="YVTN repeat-like/Quinoprotein amine dehydrogenase"/>
    <property type="match status" value="3"/>
</dbReference>
<feature type="repeat" description="WD" evidence="5">
    <location>
        <begin position="608"/>
        <end position="641"/>
    </location>
</feature>
<dbReference type="PANTHER" id="PTHR19854:SF15">
    <property type="entry name" value="TRANSDUCIN BETA-LIKE PROTEIN 3"/>
    <property type="match status" value="1"/>
</dbReference>
<evidence type="ECO:0000313" key="9">
    <source>
        <dbReference type="Proteomes" id="UP000193411"/>
    </source>
</evidence>
<gene>
    <name evidence="8" type="ORF">BCR44DRAFT_38303</name>
</gene>
<dbReference type="Pfam" id="PF08625">
    <property type="entry name" value="Utp13"/>
    <property type="match status" value="1"/>
</dbReference>
<dbReference type="PROSITE" id="PS50294">
    <property type="entry name" value="WD_REPEATS_REGION"/>
    <property type="match status" value="8"/>
</dbReference>
<feature type="repeat" description="WD" evidence="5">
    <location>
        <begin position="194"/>
        <end position="236"/>
    </location>
</feature>
<comment type="subcellular location">
    <subcellularLocation>
        <location evidence="1">Nucleus</location>
        <location evidence="1">Nucleolus</location>
    </subcellularLocation>
</comment>
<dbReference type="SUPFAM" id="SSF50978">
    <property type="entry name" value="WD40 repeat-like"/>
    <property type="match status" value="1"/>
</dbReference>
<dbReference type="AlphaFoldDB" id="A0A1Y2HZC9"/>
<feature type="repeat" description="WD" evidence="5">
    <location>
        <begin position="482"/>
        <end position="523"/>
    </location>
</feature>
<dbReference type="FunFam" id="2.130.10.10:FF:000230">
    <property type="entry name" value="Transducin beta-like protein 3"/>
    <property type="match status" value="1"/>
</dbReference>
<feature type="region of interest" description="Disordered" evidence="6">
    <location>
        <begin position="827"/>
        <end position="850"/>
    </location>
</feature>